<dbReference type="Proteomes" id="UP001152622">
    <property type="component" value="Chromosome 15"/>
</dbReference>
<keyword evidence="3" id="KW-1185">Reference proteome</keyword>
<protein>
    <submittedName>
        <fullName evidence="2">Uncharacterized protein</fullName>
    </submittedName>
</protein>
<evidence type="ECO:0000313" key="3">
    <source>
        <dbReference type="Proteomes" id="UP001152622"/>
    </source>
</evidence>
<reference evidence="2" key="1">
    <citation type="journal article" date="2023" name="Science">
        <title>Genome structures resolve the early diversification of teleost fishes.</title>
        <authorList>
            <person name="Parey E."/>
            <person name="Louis A."/>
            <person name="Montfort J."/>
            <person name="Bouchez O."/>
            <person name="Roques C."/>
            <person name="Iampietro C."/>
            <person name="Lluch J."/>
            <person name="Castinel A."/>
            <person name="Donnadieu C."/>
            <person name="Desvignes T."/>
            <person name="Floi Bucao C."/>
            <person name="Jouanno E."/>
            <person name="Wen M."/>
            <person name="Mejri S."/>
            <person name="Dirks R."/>
            <person name="Jansen H."/>
            <person name="Henkel C."/>
            <person name="Chen W.J."/>
            <person name="Zahm M."/>
            <person name="Cabau C."/>
            <person name="Klopp C."/>
            <person name="Thompson A.W."/>
            <person name="Robinson-Rechavi M."/>
            <person name="Braasch I."/>
            <person name="Lecointre G."/>
            <person name="Bobe J."/>
            <person name="Postlethwait J.H."/>
            <person name="Berthelot C."/>
            <person name="Roest Crollius H."/>
            <person name="Guiguen Y."/>
        </authorList>
    </citation>
    <scope>NUCLEOTIDE SEQUENCE</scope>
    <source>
        <strain evidence="2">WJC10195</strain>
    </source>
</reference>
<sequence length="76" mass="8703">MVRLRQGESFLVSWKFGRSSSEKSDPRNAQTNEEALPEAVSQVLISAEFFQDQITPQTKTQRGKADGYNVRRPSWE</sequence>
<proteinExistence type="predicted"/>
<dbReference type="AlphaFoldDB" id="A0A9Q1EN04"/>
<feature type="region of interest" description="Disordered" evidence="1">
    <location>
        <begin position="54"/>
        <end position="76"/>
    </location>
</feature>
<evidence type="ECO:0000256" key="1">
    <source>
        <dbReference type="SAM" id="MobiDB-lite"/>
    </source>
</evidence>
<dbReference type="EMBL" id="JAINUF010000015">
    <property type="protein sequence ID" value="KAJ8341710.1"/>
    <property type="molecule type" value="Genomic_DNA"/>
</dbReference>
<evidence type="ECO:0000313" key="2">
    <source>
        <dbReference type="EMBL" id="KAJ8341710.1"/>
    </source>
</evidence>
<comment type="caution">
    <text evidence="2">The sequence shown here is derived from an EMBL/GenBank/DDBJ whole genome shotgun (WGS) entry which is preliminary data.</text>
</comment>
<gene>
    <name evidence="2" type="ORF">SKAU_G00340010</name>
</gene>
<organism evidence="2 3">
    <name type="scientific">Synaphobranchus kaupii</name>
    <name type="common">Kaup's arrowtooth eel</name>
    <dbReference type="NCBI Taxonomy" id="118154"/>
    <lineage>
        <taxon>Eukaryota</taxon>
        <taxon>Metazoa</taxon>
        <taxon>Chordata</taxon>
        <taxon>Craniata</taxon>
        <taxon>Vertebrata</taxon>
        <taxon>Euteleostomi</taxon>
        <taxon>Actinopterygii</taxon>
        <taxon>Neopterygii</taxon>
        <taxon>Teleostei</taxon>
        <taxon>Anguilliformes</taxon>
        <taxon>Synaphobranchidae</taxon>
        <taxon>Synaphobranchus</taxon>
    </lineage>
</organism>
<accession>A0A9Q1EN04</accession>
<name>A0A9Q1EN04_SYNKA</name>